<evidence type="ECO:0000256" key="1">
    <source>
        <dbReference type="SAM" id="SignalP"/>
    </source>
</evidence>
<name>A0A974WGI2_9BACT</name>
<dbReference type="AlphaFoldDB" id="A0A974WGI2"/>
<feature type="chain" id="PRO_5036938823" description="TonB C-terminal domain-containing protein" evidence="1">
    <location>
        <begin position="20"/>
        <end position="145"/>
    </location>
</feature>
<evidence type="ECO:0000313" key="2">
    <source>
        <dbReference type="EMBL" id="QSE97238.1"/>
    </source>
</evidence>
<feature type="signal peptide" evidence="1">
    <location>
        <begin position="1"/>
        <end position="19"/>
    </location>
</feature>
<dbReference type="SUPFAM" id="SSF74653">
    <property type="entry name" value="TolA/TonB C-terminal domain"/>
    <property type="match status" value="1"/>
</dbReference>
<keyword evidence="3" id="KW-1185">Reference proteome</keyword>
<dbReference type="Gene3D" id="3.30.1150.10">
    <property type="match status" value="1"/>
</dbReference>
<dbReference type="KEGG" id="fuv:JR347_16850"/>
<reference evidence="2" key="1">
    <citation type="submission" date="2021-02" db="EMBL/GenBank/DDBJ databases">
        <title>Fulvivirga sp. S481 isolated from sea water.</title>
        <authorList>
            <person name="Bae S.S."/>
            <person name="Baek K."/>
        </authorList>
    </citation>
    <scope>NUCLEOTIDE SEQUENCE</scope>
    <source>
        <strain evidence="2">S481</strain>
    </source>
</reference>
<proteinExistence type="predicted"/>
<dbReference type="EMBL" id="CP070608">
    <property type="protein sequence ID" value="QSE97238.1"/>
    <property type="molecule type" value="Genomic_DNA"/>
</dbReference>
<evidence type="ECO:0008006" key="4">
    <source>
        <dbReference type="Google" id="ProtNLM"/>
    </source>
</evidence>
<dbReference type="Proteomes" id="UP000662783">
    <property type="component" value="Chromosome"/>
</dbReference>
<sequence length="145" mass="16740">MKKYYFILFLGLISNLLSAQINDRLKGNSSDNLQIVEQSAKPNGGYAKLYKYLNKKAKFPKDYDYPNDKGEVYVQFIIDESGKVDKNSISIPDKSKLEGKAWILTDNYFTELAIKKIENMPPWIPAEHNGQKVKQMIMLPITFRK</sequence>
<protein>
    <recommendedName>
        <fullName evidence="4">TonB C-terminal domain-containing protein</fullName>
    </recommendedName>
</protein>
<dbReference type="RefSeq" id="WP_205721750.1">
    <property type="nucleotide sequence ID" value="NZ_CP070608.1"/>
</dbReference>
<organism evidence="2 3">
    <name type="scientific">Fulvivirga lutea</name>
    <dbReference type="NCBI Taxonomy" id="2810512"/>
    <lineage>
        <taxon>Bacteria</taxon>
        <taxon>Pseudomonadati</taxon>
        <taxon>Bacteroidota</taxon>
        <taxon>Cytophagia</taxon>
        <taxon>Cytophagales</taxon>
        <taxon>Fulvivirgaceae</taxon>
        <taxon>Fulvivirga</taxon>
    </lineage>
</organism>
<keyword evidence="1" id="KW-0732">Signal</keyword>
<gene>
    <name evidence="2" type="ORF">JR347_16850</name>
</gene>
<evidence type="ECO:0000313" key="3">
    <source>
        <dbReference type="Proteomes" id="UP000662783"/>
    </source>
</evidence>
<accession>A0A974WGI2</accession>